<gene>
    <name evidence="14 18" type="primary">coaA</name>
    <name evidence="18" type="ORF">KLO01_05680</name>
</gene>
<reference evidence="18 19" key="1">
    <citation type="submission" date="2019-07" db="EMBL/GenBank/DDBJ databases">
        <title>Whole genome shotgun sequence of Knoellia locipacati NBRC 109775.</title>
        <authorList>
            <person name="Hosoyama A."/>
            <person name="Uohara A."/>
            <person name="Ohji S."/>
            <person name="Ichikawa N."/>
        </authorList>
    </citation>
    <scope>NUCLEOTIDE SEQUENCE [LARGE SCALE GENOMIC DNA]</scope>
    <source>
        <strain evidence="18 19">NBRC 109775</strain>
    </source>
</reference>
<comment type="pathway">
    <text evidence="3 14 15">Cofactor biosynthesis; coenzyme A biosynthesis; CoA from (R)-pantothenate: step 1/5.</text>
</comment>
<evidence type="ECO:0000256" key="12">
    <source>
        <dbReference type="ARBA" id="ARBA00022993"/>
    </source>
</evidence>
<feature type="compositionally biased region" description="Pro residues" evidence="16">
    <location>
        <begin position="53"/>
        <end position="62"/>
    </location>
</feature>
<dbReference type="InterPro" id="IPR027417">
    <property type="entry name" value="P-loop_NTPase"/>
</dbReference>
<evidence type="ECO:0000256" key="8">
    <source>
        <dbReference type="ARBA" id="ARBA00022679"/>
    </source>
</evidence>
<dbReference type="GO" id="GO:0005524">
    <property type="term" value="F:ATP binding"/>
    <property type="evidence" value="ECO:0007669"/>
    <property type="project" value="UniProtKB-UniRule"/>
</dbReference>
<feature type="region of interest" description="Disordered" evidence="16">
    <location>
        <begin position="40"/>
        <end position="62"/>
    </location>
</feature>
<comment type="caution">
    <text evidence="18">The sequence shown here is derived from an EMBL/GenBank/DDBJ whole genome shotgun (WGS) entry which is preliminary data.</text>
</comment>
<dbReference type="EC" id="2.7.1.33" evidence="5 14"/>
<evidence type="ECO:0000256" key="5">
    <source>
        <dbReference type="ARBA" id="ARBA00012102"/>
    </source>
</evidence>
<evidence type="ECO:0000256" key="6">
    <source>
        <dbReference type="ARBA" id="ARBA00015080"/>
    </source>
</evidence>
<keyword evidence="12 14" id="KW-0173">Coenzyme A biosynthesis</keyword>
<name>A0A512SX64_9MICO</name>
<protein>
    <recommendedName>
        <fullName evidence="6 14">Pantothenate kinase</fullName>
        <ecNumber evidence="5 14">2.7.1.33</ecNumber>
    </recommendedName>
    <alternativeName>
        <fullName evidence="13 14">Pantothenic acid kinase</fullName>
    </alternativeName>
</protein>
<dbReference type="AlphaFoldDB" id="A0A512SX64"/>
<evidence type="ECO:0000256" key="2">
    <source>
        <dbReference type="ARBA" id="ARBA00004496"/>
    </source>
</evidence>
<feature type="domain" description="Phosphoribulokinase/uridine kinase" evidence="17">
    <location>
        <begin position="142"/>
        <end position="283"/>
    </location>
</feature>
<dbReference type="PANTHER" id="PTHR10285">
    <property type="entry name" value="URIDINE KINASE"/>
    <property type="match status" value="1"/>
</dbReference>
<organism evidence="18 19">
    <name type="scientific">Knoellia locipacati</name>
    <dbReference type="NCBI Taxonomy" id="882824"/>
    <lineage>
        <taxon>Bacteria</taxon>
        <taxon>Bacillati</taxon>
        <taxon>Actinomycetota</taxon>
        <taxon>Actinomycetes</taxon>
        <taxon>Micrococcales</taxon>
        <taxon>Intrasporangiaceae</taxon>
        <taxon>Knoellia</taxon>
    </lineage>
</organism>
<evidence type="ECO:0000313" key="19">
    <source>
        <dbReference type="Proteomes" id="UP000321793"/>
    </source>
</evidence>
<dbReference type="Pfam" id="PF00485">
    <property type="entry name" value="PRK"/>
    <property type="match status" value="1"/>
</dbReference>
<evidence type="ECO:0000256" key="10">
    <source>
        <dbReference type="ARBA" id="ARBA00022777"/>
    </source>
</evidence>
<dbReference type="CDD" id="cd02025">
    <property type="entry name" value="PanK"/>
    <property type="match status" value="1"/>
</dbReference>
<evidence type="ECO:0000256" key="9">
    <source>
        <dbReference type="ARBA" id="ARBA00022741"/>
    </source>
</evidence>
<evidence type="ECO:0000256" key="13">
    <source>
        <dbReference type="ARBA" id="ARBA00032866"/>
    </source>
</evidence>
<dbReference type="SUPFAM" id="SSF52540">
    <property type="entry name" value="P-loop containing nucleoside triphosphate hydrolases"/>
    <property type="match status" value="1"/>
</dbReference>
<dbReference type="GO" id="GO:0004594">
    <property type="term" value="F:pantothenate kinase activity"/>
    <property type="evidence" value="ECO:0007669"/>
    <property type="project" value="UniProtKB-UniRule"/>
</dbReference>
<keyword evidence="10 14" id="KW-0418">Kinase</keyword>
<keyword evidence="19" id="KW-1185">Reference proteome</keyword>
<evidence type="ECO:0000256" key="3">
    <source>
        <dbReference type="ARBA" id="ARBA00005225"/>
    </source>
</evidence>
<keyword evidence="9 14" id="KW-0547">Nucleotide-binding</keyword>
<evidence type="ECO:0000256" key="16">
    <source>
        <dbReference type="SAM" id="MobiDB-lite"/>
    </source>
</evidence>
<accession>A0A512SX64</accession>
<proteinExistence type="inferred from homology"/>
<dbReference type="NCBIfam" id="TIGR00554">
    <property type="entry name" value="panK_bact"/>
    <property type="match status" value="1"/>
</dbReference>
<comment type="catalytic activity">
    <reaction evidence="1 14 15">
        <text>(R)-pantothenate + ATP = (R)-4'-phosphopantothenate + ADP + H(+)</text>
        <dbReference type="Rhea" id="RHEA:16373"/>
        <dbReference type="ChEBI" id="CHEBI:10986"/>
        <dbReference type="ChEBI" id="CHEBI:15378"/>
        <dbReference type="ChEBI" id="CHEBI:29032"/>
        <dbReference type="ChEBI" id="CHEBI:30616"/>
        <dbReference type="ChEBI" id="CHEBI:456216"/>
        <dbReference type="EC" id="2.7.1.33"/>
    </reaction>
</comment>
<dbReference type="InterPro" id="IPR006083">
    <property type="entry name" value="PRK/URK"/>
</dbReference>
<dbReference type="Proteomes" id="UP000321793">
    <property type="component" value="Unassembled WGS sequence"/>
</dbReference>
<keyword evidence="7 14" id="KW-0963">Cytoplasm</keyword>
<dbReference type="Gene3D" id="3.40.50.300">
    <property type="entry name" value="P-loop containing nucleotide triphosphate hydrolases"/>
    <property type="match status" value="1"/>
</dbReference>
<evidence type="ECO:0000256" key="4">
    <source>
        <dbReference type="ARBA" id="ARBA00006087"/>
    </source>
</evidence>
<evidence type="ECO:0000313" key="18">
    <source>
        <dbReference type="EMBL" id="GEQ12521.1"/>
    </source>
</evidence>
<keyword evidence="8 14" id="KW-0808">Transferase</keyword>
<evidence type="ECO:0000256" key="1">
    <source>
        <dbReference type="ARBA" id="ARBA00001206"/>
    </source>
</evidence>
<evidence type="ECO:0000259" key="17">
    <source>
        <dbReference type="Pfam" id="PF00485"/>
    </source>
</evidence>
<evidence type="ECO:0000256" key="11">
    <source>
        <dbReference type="ARBA" id="ARBA00022840"/>
    </source>
</evidence>
<keyword evidence="11 14" id="KW-0067">ATP-binding</keyword>
<comment type="similarity">
    <text evidence="4 14 15">Belongs to the prokaryotic pantothenate kinase family.</text>
</comment>
<dbReference type="EMBL" id="BKBA01000003">
    <property type="protein sequence ID" value="GEQ12521.1"/>
    <property type="molecule type" value="Genomic_DNA"/>
</dbReference>
<dbReference type="GO" id="GO:0015937">
    <property type="term" value="P:coenzyme A biosynthetic process"/>
    <property type="evidence" value="ECO:0007669"/>
    <property type="project" value="UniProtKB-UniRule"/>
</dbReference>
<dbReference type="HAMAP" id="MF_00215">
    <property type="entry name" value="Pantothen_kinase_1"/>
    <property type="match status" value="1"/>
</dbReference>
<dbReference type="GO" id="GO:0005737">
    <property type="term" value="C:cytoplasm"/>
    <property type="evidence" value="ECO:0007669"/>
    <property type="project" value="UniProtKB-SubCell"/>
</dbReference>
<dbReference type="InterPro" id="IPR004566">
    <property type="entry name" value="PanK"/>
</dbReference>
<comment type="subcellular location">
    <subcellularLocation>
        <location evidence="2 14 15">Cytoplasm</location>
    </subcellularLocation>
</comment>
<evidence type="ECO:0000256" key="7">
    <source>
        <dbReference type="ARBA" id="ARBA00022490"/>
    </source>
</evidence>
<sequence>MALPTYPTIPHMVASVMARSPTLERAEWATMARVSATPAVPLPGPHPVASTEPPAPRAPLPSPYLDFTRDDWAARRDNHPLSLTPDDIARVRGLGDRVDMREVEQVYLPLSRLLAFYVNATAGLHRVTTDFLGERPAKVPFVIGIAGSVAVGKSTTARVLRELLRRWPQTPRVDLITTDGFLRPNAELEARGLLQRKGFPESYDRRALLRFVADVKSGMPRVAAPVYSHLTYDIVPDAEIVVDQPDVLIVEGLNVLQPATVRSDQRTRQVLSDYFDFSVYVDAPVAQLRTWYVERFLRLRETAFADPESYFHRYAALTDSEARETASGIWERINEPNLLRNVEPTRDRATLVLSKGADHAVTHIRLRRL</sequence>
<dbReference type="UniPathway" id="UPA00241">
    <property type="reaction ID" value="UER00352"/>
</dbReference>
<evidence type="ECO:0000256" key="15">
    <source>
        <dbReference type="RuleBase" id="RU003530"/>
    </source>
</evidence>
<evidence type="ECO:0000256" key="14">
    <source>
        <dbReference type="HAMAP-Rule" id="MF_00215"/>
    </source>
</evidence>
<feature type="binding site" evidence="14">
    <location>
        <begin position="147"/>
        <end position="154"/>
    </location>
    <ligand>
        <name>ATP</name>
        <dbReference type="ChEBI" id="CHEBI:30616"/>
    </ligand>
</feature>